<organism evidence="1 2">
    <name type="scientific">[Clostridium] ultunense Esp</name>
    <dbReference type="NCBI Taxonomy" id="1288971"/>
    <lineage>
        <taxon>Bacteria</taxon>
        <taxon>Bacillati</taxon>
        <taxon>Bacillota</taxon>
        <taxon>Tissierellia</taxon>
        <taxon>Tissierellales</taxon>
        <taxon>Tepidimicrobiaceae</taxon>
        <taxon>Schnuerera</taxon>
    </lineage>
</organism>
<proteinExistence type="predicted"/>
<accession>M1ZAT0</accession>
<sequence>MTWSIFITCDDEFIKTIEKNNDKLEDIIGDIRLYNPIDFLRKEMYINVIE</sequence>
<evidence type="ECO:0000313" key="1">
    <source>
        <dbReference type="EMBL" id="SHD78280.1"/>
    </source>
</evidence>
<dbReference type="HOGENOM" id="CLU_3116669_0_0_9"/>
<gene>
    <name evidence="1" type="ORF">CUESP1_2952</name>
</gene>
<name>M1ZAT0_9FIRM</name>
<evidence type="ECO:0000313" key="2">
    <source>
        <dbReference type="Proteomes" id="UP000245423"/>
    </source>
</evidence>
<dbReference type="AlphaFoldDB" id="M1ZAT0"/>
<reference evidence="1 2" key="1">
    <citation type="submission" date="2016-11" db="EMBL/GenBank/DDBJ databases">
        <authorList>
            <person name="Manzoor S."/>
        </authorList>
    </citation>
    <scope>NUCLEOTIDE SEQUENCE [LARGE SCALE GENOMIC DNA]</scope>
    <source>
        <strain evidence="1">Clostridium ultunense strain Esp</strain>
    </source>
</reference>
<keyword evidence="2" id="KW-1185">Reference proteome</keyword>
<dbReference type="EMBL" id="LT669839">
    <property type="protein sequence ID" value="SHD78280.1"/>
    <property type="molecule type" value="Genomic_DNA"/>
</dbReference>
<protein>
    <submittedName>
        <fullName evidence="1">Uncharacterized protein</fullName>
    </submittedName>
</protein>
<dbReference type="Proteomes" id="UP000245423">
    <property type="component" value="Chromosome 1"/>
</dbReference>
<dbReference type="RefSeq" id="WP_005585360.1">
    <property type="nucleotide sequence ID" value="NZ_LT669839.1"/>
</dbReference>